<keyword evidence="8" id="KW-0449">Lipoprotein</keyword>
<comment type="subcellular location">
    <subcellularLocation>
        <location evidence="1 9">Secreted</location>
        <location evidence="1 9">Extracellular space</location>
        <location evidence="1 9">Extracellular matrix</location>
    </subcellularLocation>
</comment>
<comment type="caution">
    <text evidence="10">The sequence shown here is derived from an EMBL/GenBank/DDBJ whole genome shotgun (WGS) entry which is preliminary data.</text>
</comment>
<evidence type="ECO:0000256" key="6">
    <source>
        <dbReference type="ARBA" id="ARBA00022687"/>
    </source>
</evidence>
<dbReference type="Gene3D" id="3.30.2460.20">
    <property type="match status" value="1"/>
</dbReference>
<keyword evidence="3 9" id="KW-0217">Developmental protein</keyword>
<dbReference type="SMART" id="SM00097">
    <property type="entry name" value="WNT1"/>
    <property type="match status" value="1"/>
</dbReference>
<keyword evidence="6 9" id="KW-0879">Wnt signaling pathway</keyword>
<dbReference type="CDD" id="cd13113">
    <property type="entry name" value="Wnt"/>
    <property type="match status" value="1"/>
</dbReference>
<keyword evidence="7" id="KW-1015">Disulfide bond</keyword>
<dbReference type="PANTHER" id="PTHR12027">
    <property type="entry name" value="WNT RELATED"/>
    <property type="match status" value="1"/>
</dbReference>
<dbReference type="PANTHER" id="PTHR12027:SF81">
    <property type="entry name" value="WNT INHIBITOR OF DORSAL PROTEIN"/>
    <property type="match status" value="1"/>
</dbReference>
<dbReference type="InterPro" id="IPR005817">
    <property type="entry name" value="Wnt"/>
</dbReference>
<evidence type="ECO:0000256" key="1">
    <source>
        <dbReference type="ARBA" id="ARBA00004498"/>
    </source>
</evidence>
<evidence type="ECO:0000313" key="10">
    <source>
        <dbReference type="EMBL" id="CAH3182727.1"/>
    </source>
</evidence>
<dbReference type="InterPro" id="IPR018161">
    <property type="entry name" value="Wnt_CS"/>
</dbReference>
<evidence type="ECO:0000313" key="11">
    <source>
        <dbReference type="Proteomes" id="UP001159405"/>
    </source>
</evidence>
<dbReference type="PROSITE" id="PS00246">
    <property type="entry name" value="WNT1"/>
    <property type="match status" value="1"/>
</dbReference>
<dbReference type="Pfam" id="PF00110">
    <property type="entry name" value="wnt"/>
    <property type="match status" value="1"/>
</dbReference>
<gene>
    <name evidence="10" type="ORF">PLOB_00027444</name>
</gene>
<keyword evidence="5" id="KW-0272">Extracellular matrix</keyword>
<evidence type="ECO:0000256" key="4">
    <source>
        <dbReference type="ARBA" id="ARBA00022525"/>
    </source>
</evidence>
<evidence type="ECO:0000256" key="7">
    <source>
        <dbReference type="ARBA" id="ARBA00023157"/>
    </source>
</evidence>
<comment type="similarity">
    <text evidence="2 9">Belongs to the Wnt family.</text>
</comment>
<evidence type="ECO:0000256" key="5">
    <source>
        <dbReference type="ARBA" id="ARBA00022530"/>
    </source>
</evidence>
<evidence type="ECO:0000256" key="3">
    <source>
        <dbReference type="ARBA" id="ARBA00022473"/>
    </source>
</evidence>
<comment type="function">
    <text evidence="9">Ligand for members of the frizzled family of seven transmembrane receptors.</text>
</comment>
<accession>A0ABN8RTQ7</accession>
<keyword evidence="11" id="KW-1185">Reference proteome</keyword>
<name>A0ABN8RTQ7_9CNID</name>
<dbReference type="Proteomes" id="UP001159405">
    <property type="component" value="Unassembled WGS sequence"/>
</dbReference>
<proteinExistence type="inferred from homology"/>
<sequence>MSLFVFQLRIKELETSQAFRHFTHQVNSHGRYRNLGVDHEAGCSDYGVGCSLCESRFKQKQVSESIVAAYPLLLSFVKAGGRLGLQECQRQFKNDIWNCTLDKHVIKELPIFVKTTLPYATRETAFIHAISSAAITHEITQQCKKGKIPGCTCAVIKKPKKTSDDWTWGGCSDNVKFGERETKRFIDKLEKGNDARTAFNLHNNEVGRKVVRANLRRECKCHGLSGSCTLKSCWKQLGAFENVGSDLKKIYGAAARVKFVENKLQERITRDLRRAVSAKDKKLVYLDSSPNYCVRNSTVGSPGMLGRICRGDEVSTDKCKSLCNACGLRHQTIQEVKTIKCKCKFVWCCSVQCDECTSKFSVTTCKRY</sequence>
<keyword evidence="4" id="KW-0964">Secreted</keyword>
<dbReference type="InterPro" id="IPR043158">
    <property type="entry name" value="Wnt_C"/>
</dbReference>
<evidence type="ECO:0000256" key="2">
    <source>
        <dbReference type="ARBA" id="ARBA00005683"/>
    </source>
</evidence>
<organism evidence="10 11">
    <name type="scientific">Porites lobata</name>
    <dbReference type="NCBI Taxonomy" id="104759"/>
    <lineage>
        <taxon>Eukaryota</taxon>
        <taxon>Metazoa</taxon>
        <taxon>Cnidaria</taxon>
        <taxon>Anthozoa</taxon>
        <taxon>Hexacorallia</taxon>
        <taxon>Scleractinia</taxon>
        <taxon>Fungiina</taxon>
        <taxon>Poritidae</taxon>
        <taxon>Porites</taxon>
    </lineage>
</organism>
<protein>
    <recommendedName>
        <fullName evidence="9">Protein Wnt</fullName>
    </recommendedName>
</protein>
<dbReference type="PRINTS" id="PR01349">
    <property type="entry name" value="WNTPROTEIN"/>
</dbReference>
<evidence type="ECO:0000256" key="8">
    <source>
        <dbReference type="ARBA" id="ARBA00023288"/>
    </source>
</evidence>
<dbReference type="EMBL" id="CALNXK010000330">
    <property type="protein sequence ID" value="CAH3182727.1"/>
    <property type="molecule type" value="Genomic_DNA"/>
</dbReference>
<evidence type="ECO:0000256" key="9">
    <source>
        <dbReference type="RuleBase" id="RU003500"/>
    </source>
</evidence>
<reference evidence="10 11" key="1">
    <citation type="submission" date="2022-05" db="EMBL/GenBank/DDBJ databases">
        <authorList>
            <consortium name="Genoscope - CEA"/>
            <person name="William W."/>
        </authorList>
    </citation>
    <scope>NUCLEOTIDE SEQUENCE [LARGE SCALE GENOMIC DNA]</scope>
</reference>